<dbReference type="Proteomes" id="UP000299102">
    <property type="component" value="Unassembled WGS sequence"/>
</dbReference>
<evidence type="ECO:0000256" key="1">
    <source>
        <dbReference type="SAM" id="MobiDB-lite"/>
    </source>
</evidence>
<keyword evidence="2" id="KW-0732">Signal</keyword>
<evidence type="ECO:0000313" key="3">
    <source>
        <dbReference type="EMBL" id="GBP80412.1"/>
    </source>
</evidence>
<feature type="region of interest" description="Disordered" evidence="1">
    <location>
        <begin position="49"/>
        <end position="69"/>
    </location>
</feature>
<proteinExistence type="predicted"/>
<gene>
    <name evidence="3" type="ORF">EVAR_59087_1</name>
</gene>
<comment type="caution">
    <text evidence="3">The sequence shown here is derived from an EMBL/GenBank/DDBJ whole genome shotgun (WGS) entry which is preliminary data.</text>
</comment>
<reference evidence="3 4" key="1">
    <citation type="journal article" date="2019" name="Commun. Biol.">
        <title>The bagworm genome reveals a unique fibroin gene that provides high tensile strength.</title>
        <authorList>
            <person name="Kono N."/>
            <person name="Nakamura H."/>
            <person name="Ohtoshi R."/>
            <person name="Tomita M."/>
            <person name="Numata K."/>
            <person name="Arakawa K."/>
        </authorList>
    </citation>
    <scope>NUCLEOTIDE SEQUENCE [LARGE SCALE GENOMIC DNA]</scope>
</reference>
<evidence type="ECO:0000313" key="4">
    <source>
        <dbReference type="Proteomes" id="UP000299102"/>
    </source>
</evidence>
<dbReference type="EMBL" id="BGZK01001462">
    <property type="protein sequence ID" value="GBP80412.1"/>
    <property type="molecule type" value="Genomic_DNA"/>
</dbReference>
<organism evidence="3 4">
    <name type="scientific">Eumeta variegata</name>
    <name type="common">Bagworm moth</name>
    <name type="synonym">Eumeta japonica</name>
    <dbReference type="NCBI Taxonomy" id="151549"/>
    <lineage>
        <taxon>Eukaryota</taxon>
        <taxon>Metazoa</taxon>
        <taxon>Ecdysozoa</taxon>
        <taxon>Arthropoda</taxon>
        <taxon>Hexapoda</taxon>
        <taxon>Insecta</taxon>
        <taxon>Pterygota</taxon>
        <taxon>Neoptera</taxon>
        <taxon>Endopterygota</taxon>
        <taxon>Lepidoptera</taxon>
        <taxon>Glossata</taxon>
        <taxon>Ditrysia</taxon>
        <taxon>Tineoidea</taxon>
        <taxon>Psychidae</taxon>
        <taxon>Oiketicinae</taxon>
        <taxon>Eumeta</taxon>
    </lineage>
</organism>
<evidence type="ECO:0008006" key="5">
    <source>
        <dbReference type="Google" id="ProtNLM"/>
    </source>
</evidence>
<sequence>MAAVTLLLHVPTSLFSRCFCDNVNSTRRPPGHHCGGFERCETHRTKVSGSGISGMAIENDAKKKSRTAIRGEIENGTGVEAERY</sequence>
<keyword evidence="4" id="KW-1185">Reference proteome</keyword>
<feature type="signal peptide" evidence="2">
    <location>
        <begin position="1"/>
        <end position="20"/>
    </location>
</feature>
<name>A0A4C1YZM9_EUMVA</name>
<evidence type="ECO:0000256" key="2">
    <source>
        <dbReference type="SAM" id="SignalP"/>
    </source>
</evidence>
<dbReference type="AlphaFoldDB" id="A0A4C1YZM9"/>
<protein>
    <recommendedName>
        <fullName evidence="5">Secreted protein</fullName>
    </recommendedName>
</protein>
<feature type="chain" id="PRO_5020039591" description="Secreted protein" evidence="2">
    <location>
        <begin position="21"/>
        <end position="84"/>
    </location>
</feature>
<accession>A0A4C1YZM9</accession>